<organism evidence="1 2">
    <name type="scientific">Bartonella fuyuanensis</name>
    <dbReference type="NCBI Taxonomy" id="1460968"/>
    <lineage>
        <taxon>Bacteria</taxon>
        <taxon>Pseudomonadati</taxon>
        <taxon>Pseudomonadota</taxon>
        <taxon>Alphaproteobacteria</taxon>
        <taxon>Hyphomicrobiales</taxon>
        <taxon>Bartonellaceae</taxon>
        <taxon>Bartonella</taxon>
    </lineage>
</organism>
<dbReference type="EMBL" id="JACIFE010000003">
    <property type="protein sequence ID" value="MBB4076225.1"/>
    <property type="molecule type" value="Genomic_DNA"/>
</dbReference>
<evidence type="ECO:0000313" key="1">
    <source>
        <dbReference type="EMBL" id="MBB4076225.1"/>
    </source>
</evidence>
<dbReference type="RefSeq" id="WP_183193817.1">
    <property type="nucleotide sequence ID" value="NZ_JACIFE010000003.1"/>
</dbReference>
<evidence type="ECO:0000313" key="2">
    <source>
        <dbReference type="Proteomes" id="UP000585970"/>
    </source>
</evidence>
<dbReference type="AlphaFoldDB" id="A0A840DXH7"/>
<reference evidence="1 2" key="1">
    <citation type="submission" date="2020-08" db="EMBL/GenBank/DDBJ databases">
        <title>Genomic Encyclopedia of Type Strains, Phase IV (KMG-IV): sequencing the most valuable type-strain genomes for metagenomic binning, comparative biology and taxonomic classification.</title>
        <authorList>
            <person name="Goeker M."/>
        </authorList>
    </citation>
    <scope>NUCLEOTIDE SEQUENCE [LARGE SCALE GENOMIC DNA]</scope>
    <source>
        <strain evidence="1 2">DSM 100694</strain>
    </source>
</reference>
<protein>
    <submittedName>
        <fullName evidence="1">Uncharacterized protein</fullName>
    </submittedName>
</protein>
<gene>
    <name evidence="1" type="ORF">GGR08_000518</name>
</gene>
<sequence>MACVLSSLMKGRLLRHGDLKLARGSERNKIVADNYLSIDLGEEILSFIRNFVF</sequence>
<keyword evidence="2" id="KW-1185">Reference proteome</keyword>
<name>A0A840DXH7_9HYPH</name>
<dbReference type="Proteomes" id="UP000585970">
    <property type="component" value="Unassembled WGS sequence"/>
</dbReference>
<comment type="caution">
    <text evidence="1">The sequence shown here is derived from an EMBL/GenBank/DDBJ whole genome shotgun (WGS) entry which is preliminary data.</text>
</comment>
<accession>A0A840DXH7</accession>
<proteinExistence type="predicted"/>